<comment type="caution">
    <text evidence="1">The sequence shown here is derived from an EMBL/GenBank/DDBJ whole genome shotgun (WGS) entry which is preliminary data.</text>
</comment>
<gene>
    <name evidence="1" type="ORF">OEZ49_00775</name>
</gene>
<dbReference type="Gene3D" id="2.60.120.10">
    <property type="entry name" value="Jelly Rolls"/>
    <property type="match status" value="1"/>
</dbReference>
<proteinExistence type="predicted"/>
<dbReference type="EMBL" id="JAOVQN010000001">
    <property type="protein sequence ID" value="MCU9836287.1"/>
    <property type="molecule type" value="Genomic_DNA"/>
</dbReference>
<sequence length="201" mass="21804">MTEAVQTLIDALCLPLLAETRVEAARTALVLQEMGPQQLCIPQPQTADHLAMRSLLAQSCHPAASGLLAAFDLIPWGINPVAAQVGDRGSMYVVATLMGPEGPVPCADLRMGLYYQRPNTYYGLHNHDADETYTILAGSAIWTAGEDTQLRETGAQIHHPSLMPHAFRAGPEGLLTFWRWSGDVNLHSYTMLGDPEVVLTA</sequence>
<dbReference type="Pfam" id="PF16867">
    <property type="entry name" value="DMSP_lyase"/>
    <property type="match status" value="1"/>
</dbReference>
<protein>
    <submittedName>
        <fullName evidence="1">Dimethylsulfonioproprionate lyase family protein</fullName>
    </submittedName>
</protein>
<dbReference type="GO" id="GO:0016829">
    <property type="term" value="F:lyase activity"/>
    <property type="evidence" value="ECO:0007669"/>
    <property type="project" value="UniProtKB-KW"/>
</dbReference>
<name>A0ABT2WKQ9_9RHOB</name>
<accession>A0ABT2WKQ9</accession>
<keyword evidence="2" id="KW-1185">Reference proteome</keyword>
<dbReference type="InterPro" id="IPR014710">
    <property type="entry name" value="RmlC-like_jellyroll"/>
</dbReference>
<dbReference type="RefSeq" id="WP_263386539.1">
    <property type="nucleotide sequence ID" value="NZ_JAOVQN010000001.1"/>
</dbReference>
<dbReference type="InterPro" id="IPR031723">
    <property type="entry name" value="DMSP_lyase"/>
</dbReference>
<dbReference type="Proteomes" id="UP001321014">
    <property type="component" value="Unassembled WGS sequence"/>
</dbReference>
<organism evidence="1 2">
    <name type="scientific">Ruegeria marisflavi</name>
    <dbReference type="NCBI Taxonomy" id="2984152"/>
    <lineage>
        <taxon>Bacteria</taxon>
        <taxon>Pseudomonadati</taxon>
        <taxon>Pseudomonadota</taxon>
        <taxon>Alphaproteobacteria</taxon>
        <taxon>Rhodobacterales</taxon>
        <taxon>Roseobacteraceae</taxon>
        <taxon>Ruegeria</taxon>
    </lineage>
</organism>
<reference evidence="1 2" key="1">
    <citation type="submission" date="2022-10" db="EMBL/GenBank/DDBJ databases">
        <title>Ruegeria sp. nov., isolated from ocean surface water.</title>
        <authorList>
            <person name="He W."/>
            <person name="Wang L."/>
            <person name="Zhang D.-F."/>
        </authorList>
    </citation>
    <scope>NUCLEOTIDE SEQUENCE [LARGE SCALE GENOMIC DNA]</scope>
    <source>
        <strain evidence="1 2">WL0004</strain>
    </source>
</reference>
<keyword evidence="1" id="KW-0456">Lyase</keyword>
<evidence type="ECO:0000313" key="2">
    <source>
        <dbReference type="Proteomes" id="UP001321014"/>
    </source>
</evidence>
<evidence type="ECO:0000313" key="1">
    <source>
        <dbReference type="EMBL" id="MCU9836287.1"/>
    </source>
</evidence>
<dbReference type="InterPro" id="IPR011051">
    <property type="entry name" value="RmlC_Cupin_sf"/>
</dbReference>
<dbReference type="SUPFAM" id="SSF51182">
    <property type="entry name" value="RmlC-like cupins"/>
    <property type="match status" value="1"/>
</dbReference>